<proteinExistence type="predicted"/>
<accession>A0A1Z5HRY0</accession>
<gene>
    <name evidence="1" type="ORF">KKC1_14300</name>
</gene>
<sequence length="103" mass="11773">MVSSIFILGKSEPVRPKEINIHYQSEIRTVNESTKYYEELTSALENILNRKLQAVKLAVTTEELEEKIGNSVQYEFAEASKPVTFRLGKGSSSHFKNCYSVIW</sequence>
<protein>
    <submittedName>
        <fullName evidence="1">Uncharacterized protein</fullName>
    </submittedName>
</protein>
<evidence type="ECO:0000313" key="2">
    <source>
        <dbReference type="Proteomes" id="UP000197032"/>
    </source>
</evidence>
<reference evidence="2" key="1">
    <citation type="journal article" date="2017" name="Appl. Environ. Microbiol.">
        <title>Genomic analysis of Calderihabitans maritimus KKC1, a thermophilic hydrogenogenic carboxydotrophic bacterium isolated from marine sediment.</title>
        <authorList>
            <person name="Omae K."/>
            <person name="Yoneda Y."/>
            <person name="Fukuyama Y."/>
            <person name="Yoshida T."/>
            <person name="Sako Y."/>
        </authorList>
    </citation>
    <scope>NUCLEOTIDE SEQUENCE [LARGE SCALE GENOMIC DNA]</scope>
    <source>
        <strain evidence="2">KKC1</strain>
    </source>
</reference>
<dbReference type="EMBL" id="BDGJ01000065">
    <property type="protein sequence ID" value="GAW92274.1"/>
    <property type="molecule type" value="Genomic_DNA"/>
</dbReference>
<dbReference type="Proteomes" id="UP000197032">
    <property type="component" value="Unassembled WGS sequence"/>
</dbReference>
<evidence type="ECO:0000313" key="1">
    <source>
        <dbReference type="EMBL" id="GAW92274.1"/>
    </source>
</evidence>
<comment type="caution">
    <text evidence="1">The sequence shown here is derived from an EMBL/GenBank/DDBJ whole genome shotgun (WGS) entry which is preliminary data.</text>
</comment>
<dbReference type="AlphaFoldDB" id="A0A1Z5HRY0"/>
<name>A0A1Z5HRY0_9FIRM</name>
<organism evidence="1 2">
    <name type="scientific">Calderihabitans maritimus</name>
    <dbReference type="NCBI Taxonomy" id="1246530"/>
    <lineage>
        <taxon>Bacteria</taxon>
        <taxon>Bacillati</taxon>
        <taxon>Bacillota</taxon>
        <taxon>Clostridia</taxon>
        <taxon>Neomoorellales</taxon>
        <taxon>Calderihabitantaceae</taxon>
        <taxon>Calderihabitans</taxon>
    </lineage>
</organism>
<keyword evidence="2" id="KW-1185">Reference proteome</keyword>